<gene>
    <name evidence="1" type="ORF">ACOLOM_LOCUS6961</name>
</gene>
<evidence type="ECO:0000313" key="1">
    <source>
        <dbReference type="EMBL" id="CAG8609387.1"/>
    </source>
</evidence>
<organism evidence="1 2">
    <name type="scientific">Acaulospora colombiana</name>
    <dbReference type="NCBI Taxonomy" id="27376"/>
    <lineage>
        <taxon>Eukaryota</taxon>
        <taxon>Fungi</taxon>
        <taxon>Fungi incertae sedis</taxon>
        <taxon>Mucoromycota</taxon>
        <taxon>Glomeromycotina</taxon>
        <taxon>Glomeromycetes</taxon>
        <taxon>Diversisporales</taxon>
        <taxon>Acaulosporaceae</taxon>
        <taxon>Acaulospora</taxon>
    </lineage>
</organism>
<dbReference type="Proteomes" id="UP000789525">
    <property type="component" value="Unassembled WGS sequence"/>
</dbReference>
<name>A0ACA9MSR2_9GLOM</name>
<evidence type="ECO:0000313" key="2">
    <source>
        <dbReference type="Proteomes" id="UP000789525"/>
    </source>
</evidence>
<accession>A0ACA9MSR2</accession>
<keyword evidence="2" id="KW-1185">Reference proteome</keyword>
<feature type="non-terminal residue" evidence="1">
    <location>
        <position position="160"/>
    </location>
</feature>
<comment type="caution">
    <text evidence="1">The sequence shown here is derived from an EMBL/GenBank/DDBJ whole genome shotgun (WGS) entry which is preliminary data.</text>
</comment>
<dbReference type="EMBL" id="CAJVPT010015088">
    <property type="protein sequence ID" value="CAG8609387.1"/>
    <property type="molecule type" value="Genomic_DNA"/>
</dbReference>
<sequence>MVGWYDDCEAMNEGDALGKKRRMGKLKKIVMTRCIGGKRHSLSIKKILEDLGRMKDHQRKKNDDGISKRFHELNSNARESCSANGANTISSILFATSSFSANVSNDSVDDDTNDGIFQFRPCTDPTCESCTLSCADCGIKYKYWDKFWIKCTWCKDRHFC</sequence>
<proteinExistence type="predicted"/>
<protein>
    <submittedName>
        <fullName evidence="1">6304_t:CDS:1</fullName>
    </submittedName>
</protein>
<reference evidence="1" key="1">
    <citation type="submission" date="2021-06" db="EMBL/GenBank/DDBJ databases">
        <authorList>
            <person name="Kallberg Y."/>
            <person name="Tangrot J."/>
            <person name="Rosling A."/>
        </authorList>
    </citation>
    <scope>NUCLEOTIDE SEQUENCE</scope>
    <source>
        <strain evidence="1">CL356</strain>
    </source>
</reference>